<accession>E0IB87</accession>
<reference evidence="1 2" key="1">
    <citation type="submission" date="2010-07" db="EMBL/GenBank/DDBJ databases">
        <title>The draft genome of Paenibacillus curdlanolyticus YK9.</title>
        <authorList>
            <consortium name="US DOE Joint Genome Institute (JGI-PGF)"/>
            <person name="Lucas S."/>
            <person name="Copeland A."/>
            <person name="Lapidus A."/>
            <person name="Cheng J.-F."/>
            <person name="Bruce D."/>
            <person name="Goodwin L."/>
            <person name="Pitluck S."/>
            <person name="Land M.L."/>
            <person name="Hauser L."/>
            <person name="Chang Y.-J."/>
            <person name="Jeffries C."/>
            <person name="Anderson I.J."/>
            <person name="Johnson E."/>
            <person name="Loganathan U."/>
            <person name="Mulhopadhyay B."/>
            <person name="Kyrpides N."/>
            <person name="Woyke T.J."/>
        </authorList>
    </citation>
    <scope>NUCLEOTIDE SEQUENCE [LARGE SCALE GENOMIC DNA]</scope>
    <source>
        <strain evidence="1 2">YK9</strain>
    </source>
</reference>
<dbReference type="EMBL" id="AEDD01000007">
    <property type="protein sequence ID" value="EFM10378.1"/>
    <property type="molecule type" value="Genomic_DNA"/>
</dbReference>
<gene>
    <name evidence="1" type="ORF">PaecuDRAFT_2814</name>
</gene>
<proteinExistence type="predicted"/>
<dbReference type="STRING" id="717606.PaecuDRAFT_2814"/>
<dbReference type="eggNOG" id="ENOG5032S6I">
    <property type="taxonomic scope" value="Bacteria"/>
</dbReference>
<name>E0IB87_9BACL</name>
<evidence type="ECO:0000313" key="1">
    <source>
        <dbReference type="EMBL" id="EFM10378.1"/>
    </source>
</evidence>
<sequence length="125" mass="14589">MEKLDKHDKHMKIEKVEKVDKYEKLEAPHKQVAIHDHQKVIYKADANHAKHVRDIRSKLNPVCGSYMHRHVCVETVDGHKYTGVIVHVDERCLYLQCAWQDPRGFMPFNAVLPLVLFELLVIALL</sequence>
<dbReference type="Proteomes" id="UP000005387">
    <property type="component" value="Unassembled WGS sequence"/>
</dbReference>
<dbReference type="RefSeq" id="WP_006038804.1">
    <property type="nucleotide sequence ID" value="NZ_AEDD01000007.1"/>
</dbReference>
<keyword evidence="2" id="KW-1185">Reference proteome</keyword>
<organism evidence="1 2">
    <name type="scientific">Paenibacillus curdlanolyticus YK9</name>
    <dbReference type="NCBI Taxonomy" id="717606"/>
    <lineage>
        <taxon>Bacteria</taxon>
        <taxon>Bacillati</taxon>
        <taxon>Bacillota</taxon>
        <taxon>Bacilli</taxon>
        <taxon>Bacillales</taxon>
        <taxon>Paenibacillaceae</taxon>
        <taxon>Paenibacillus</taxon>
    </lineage>
</organism>
<protein>
    <submittedName>
        <fullName evidence="1">Uncharacterized protein</fullName>
    </submittedName>
</protein>
<evidence type="ECO:0000313" key="2">
    <source>
        <dbReference type="Proteomes" id="UP000005387"/>
    </source>
</evidence>
<dbReference type="OrthoDB" id="2666278at2"/>
<dbReference type="AlphaFoldDB" id="E0IB87"/>